<evidence type="ECO:0000256" key="1">
    <source>
        <dbReference type="ARBA" id="ARBA00023239"/>
    </source>
</evidence>
<keyword evidence="1 2" id="KW-0456">Lyase</keyword>
<accession>A0A4R6FWV8</accession>
<dbReference type="OrthoDB" id="9778880at2"/>
<evidence type="ECO:0000313" key="6">
    <source>
        <dbReference type="Proteomes" id="UP000295493"/>
    </source>
</evidence>
<dbReference type="Pfam" id="PF00701">
    <property type="entry name" value="DHDPS"/>
    <property type="match status" value="1"/>
</dbReference>
<dbReference type="GO" id="GO:0008840">
    <property type="term" value="F:4-hydroxy-tetrahydrodipicolinate synthase activity"/>
    <property type="evidence" value="ECO:0007669"/>
    <property type="project" value="TreeGrafter"/>
</dbReference>
<gene>
    <name evidence="5" type="ORF">EV664_10115</name>
</gene>
<dbReference type="InterPro" id="IPR002220">
    <property type="entry name" value="DapA-like"/>
</dbReference>
<protein>
    <submittedName>
        <fullName evidence="5">4-hydroxy-tetrahydrodipicolinate synthase</fullName>
    </submittedName>
</protein>
<dbReference type="RefSeq" id="WP_133493677.1">
    <property type="nucleotide sequence ID" value="NZ_BMLU01000001.1"/>
</dbReference>
<dbReference type="AlphaFoldDB" id="A0A4R6FWV8"/>
<dbReference type="PANTHER" id="PTHR12128:SF72">
    <property type="entry name" value="DIHYDRODIPICOLINATE SYNTHASE"/>
    <property type="match status" value="1"/>
</dbReference>
<dbReference type="PRINTS" id="PR00146">
    <property type="entry name" value="DHPICSNTHASE"/>
</dbReference>
<evidence type="ECO:0000256" key="2">
    <source>
        <dbReference type="PIRNR" id="PIRNR001365"/>
    </source>
</evidence>
<proteinExistence type="inferred from homology"/>
<dbReference type="Gene3D" id="3.20.20.70">
    <property type="entry name" value="Aldolase class I"/>
    <property type="match status" value="1"/>
</dbReference>
<dbReference type="SUPFAM" id="SSF51569">
    <property type="entry name" value="Aldolase"/>
    <property type="match status" value="1"/>
</dbReference>
<dbReference type="Proteomes" id="UP000295493">
    <property type="component" value="Unassembled WGS sequence"/>
</dbReference>
<evidence type="ECO:0000256" key="4">
    <source>
        <dbReference type="PIRSR" id="PIRSR001365-2"/>
    </source>
</evidence>
<organism evidence="5 6">
    <name type="scientific">Stakelama pacifica</name>
    <dbReference type="NCBI Taxonomy" id="517720"/>
    <lineage>
        <taxon>Bacteria</taxon>
        <taxon>Pseudomonadati</taxon>
        <taxon>Pseudomonadota</taxon>
        <taxon>Alphaproteobacteria</taxon>
        <taxon>Sphingomonadales</taxon>
        <taxon>Sphingomonadaceae</taxon>
        <taxon>Stakelama</taxon>
    </lineage>
</organism>
<reference evidence="5 6" key="1">
    <citation type="submission" date="2019-03" db="EMBL/GenBank/DDBJ databases">
        <title>Genomic Encyclopedia of Type Strains, Phase IV (KMG-IV): sequencing the most valuable type-strain genomes for metagenomic binning, comparative biology and taxonomic classification.</title>
        <authorList>
            <person name="Goeker M."/>
        </authorList>
    </citation>
    <scope>NUCLEOTIDE SEQUENCE [LARGE SCALE GENOMIC DNA]</scope>
    <source>
        <strain evidence="5 6">DSM 25059</strain>
    </source>
</reference>
<dbReference type="SMART" id="SM01130">
    <property type="entry name" value="DHDPS"/>
    <property type="match status" value="1"/>
</dbReference>
<comment type="similarity">
    <text evidence="2">Belongs to the DapA family.</text>
</comment>
<feature type="binding site" evidence="4">
    <location>
        <position position="209"/>
    </location>
    <ligand>
        <name>pyruvate</name>
        <dbReference type="ChEBI" id="CHEBI:15361"/>
    </ligand>
</feature>
<evidence type="ECO:0000256" key="3">
    <source>
        <dbReference type="PIRSR" id="PIRSR001365-1"/>
    </source>
</evidence>
<feature type="active site" description="Schiff-base intermediate with substrate" evidence="3">
    <location>
        <position position="167"/>
    </location>
</feature>
<keyword evidence="6" id="KW-1185">Reference proteome</keyword>
<dbReference type="PANTHER" id="PTHR12128">
    <property type="entry name" value="DIHYDRODIPICOLINATE SYNTHASE"/>
    <property type="match status" value="1"/>
</dbReference>
<feature type="active site" description="Proton donor/acceptor" evidence="3">
    <location>
        <position position="139"/>
    </location>
</feature>
<comment type="caution">
    <text evidence="5">The sequence shown here is derived from an EMBL/GenBank/DDBJ whole genome shotgun (WGS) entry which is preliminary data.</text>
</comment>
<name>A0A4R6FWV8_9SPHN</name>
<dbReference type="PIRSF" id="PIRSF001365">
    <property type="entry name" value="DHDPS"/>
    <property type="match status" value="1"/>
</dbReference>
<dbReference type="CDD" id="cd00408">
    <property type="entry name" value="DHDPS-like"/>
    <property type="match status" value="1"/>
</dbReference>
<dbReference type="InterPro" id="IPR013785">
    <property type="entry name" value="Aldolase_TIM"/>
</dbReference>
<evidence type="ECO:0000313" key="5">
    <source>
        <dbReference type="EMBL" id="TDN86446.1"/>
    </source>
</evidence>
<sequence length="307" mass="33501">MTAPTTLWKGVYPAATTQFAADDSIDLDATQRMQTALVDDGVDGLILLGTCGENNSLTADEKRTVLSGAVEALKGRAPLVAGVSEFTTAAAIDYVRDAEKIGVDALMVLPAMVYVPRPEELAAHFRAVAEATSLPIMLYNNPPAYRTTIDFDTLASLEDVSNIVAVKESAPDTRRITDVINRFGDRYTVMAGLDDIALEGLMLGASGWVSGLTSAFPRESVRLVAAADAGNWEEAREIYRWFMPLLHLDAEHDLVQSIKLAEAIMGRGSERVRMPRMPLTGERRAEVTRMVEQCRATQPSLRETERV</sequence>
<dbReference type="EMBL" id="SNWD01000001">
    <property type="protein sequence ID" value="TDN86446.1"/>
    <property type="molecule type" value="Genomic_DNA"/>
</dbReference>